<dbReference type="Proteomes" id="UP000177324">
    <property type="component" value="Unassembled WGS sequence"/>
</dbReference>
<proteinExistence type="predicted"/>
<gene>
    <name evidence="2" type="ORF">A2784_01395</name>
</gene>
<evidence type="ECO:0000313" key="3">
    <source>
        <dbReference type="Proteomes" id="UP000177324"/>
    </source>
</evidence>
<feature type="region of interest" description="Disordered" evidence="1">
    <location>
        <begin position="46"/>
        <end position="70"/>
    </location>
</feature>
<accession>A0A1G1VQ81</accession>
<sequence>MASIMPKATPKLNNFLLSFHHINPKNTTAPIVGCRANTAAPTARPINKGDLLAKNNNRDIDNHITPTTWA</sequence>
<dbReference type="EMBL" id="MHCH01000021">
    <property type="protein sequence ID" value="OGY17540.1"/>
    <property type="molecule type" value="Genomic_DNA"/>
</dbReference>
<evidence type="ECO:0000313" key="2">
    <source>
        <dbReference type="EMBL" id="OGY17540.1"/>
    </source>
</evidence>
<organism evidence="2 3">
    <name type="scientific">Candidatus Chisholmbacteria bacterium RIFCSPHIGHO2_01_FULL_48_12</name>
    <dbReference type="NCBI Taxonomy" id="1797589"/>
    <lineage>
        <taxon>Bacteria</taxon>
        <taxon>Candidatus Chisholmiibacteriota</taxon>
    </lineage>
</organism>
<protein>
    <submittedName>
        <fullName evidence="2">Uncharacterized protein</fullName>
    </submittedName>
</protein>
<comment type="caution">
    <text evidence="2">The sequence shown here is derived from an EMBL/GenBank/DDBJ whole genome shotgun (WGS) entry which is preliminary data.</text>
</comment>
<reference evidence="2 3" key="1">
    <citation type="journal article" date="2016" name="Nat. Commun.">
        <title>Thousands of microbial genomes shed light on interconnected biogeochemical processes in an aquifer system.</title>
        <authorList>
            <person name="Anantharaman K."/>
            <person name="Brown C.T."/>
            <person name="Hug L.A."/>
            <person name="Sharon I."/>
            <person name="Castelle C.J."/>
            <person name="Probst A.J."/>
            <person name="Thomas B.C."/>
            <person name="Singh A."/>
            <person name="Wilkins M.J."/>
            <person name="Karaoz U."/>
            <person name="Brodie E.L."/>
            <person name="Williams K.H."/>
            <person name="Hubbard S.S."/>
            <person name="Banfield J.F."/>
        </authorList>
    </citation>
    <scope>NUCLEOTIDE SEQUENCE [LARGE SCALE GENOMIC DNA]</scope>
</reference>
<name>A0A1G1VQ81_9BACT</name>
<evidence type="ECO:0000256" key="1">
    <source>
        <dbReference type="SAM" id="MobiDB-lite"/>
    </source>
</evidence>
<dbReference type="AlphaFoldDB" id="A0A1G1VQ81"/>